<accession>A0A2J7Q1R3</accession>
<evidence type="ECO:0000259" key="10">
    <source>
        <dbReference type="PROSITE" id="PS51915"/>
    </source>
</evidence>
<name>A0A2J7Q1R3_9NEOP</name>
<feature type="domain" description="C2H2-type" evidence="9">
    <location>
        <begin position="1134"/>
        <end position="1161"/>
    </location>
</feature>
<evidence type="ECO:0000256" key="2">
    <source>
        <dbReference type="ARBA" id="ARBA00022723"/>
    </source>
</evidence>
<dbReference type="GO" id="GO:0005634">
    <property type="term" value="C:nucleus"/>
    <property type="evidence" value="ECO:0007669"/>
    <property type="project" value="UniProtKB-SubCell"/>
</dbReference>
<dbReference type="PROSITE" id="PS50157">
    <property type="entry name" value="ZINC_FINGER_C2H2_2"/>
    <property type="match status" value="18"/>
</dbReference>
<dbReference type="STRING" id="105785.A0A2J7Q1R3"/>
<feature type="binding site" evidence="8">
    <location>
        <position position="324"/>
    </location>
    <ligand>
        <name>Zn(2+)</name>
        <dbReference type="ChEBI" id="CHEBI:29105"/>
    </ligand>
</feature>
<feature type="domain" description="C2H2-type" evidence="9">
    <location>
        <begin position="973"/>
        <end position="1001"/>
    </location>
</feature>
<keyword evidence="4 7" id="KW-0863">Zinc-finger</keyword>
<feature type="domain" description="C2H2-type" evidence="9">
    <location>
        <begin position="1003"/>
        <end position="1031"/>
    </location>
</feature>
<evidence type="ECO:0000256" key="7">
    <source>
        <dbReference type="PROSITE-ProRule" id="PRU00042"/>
    </source>
</evidence>
<dbReference type="FunFam" id="3.30.160.60:FF:000100">
    <property type="entry name" value="Zinc finger 45-like"/>
    <property type="match status" value="1"/>
</dbReference>
<dbReference type="Proteomes" id="UP000235965">
    <property type="component" value="Unassembled WGS sequence"/>
</dbReference>
<dbReference type="PROSITE" id="PS00028">
    <property type="entry name" value="ZINC_FINGER_C2H2_1"/>
    <property type="match status" value="18"/>
</dbReference>
<feature type="domain" description="C2H2-type" evidence="9">
    <location>
        <begin position="831"/>
        <end position="858"/>
    </location>
</feature>
<feature type="domain" description="C2H2-type" evidence="9">
    <location>
        <begin position="1046"/>
        <end position="1074"/>
    </location>
</feature>
<feature type="domain" description="C2H2-type" evidence="9">
    <location>
        <begin position="907"/>
        <end position="934"/>
    </location>
</feature>
<dbReference type="InterPro" id="IPR036236">
    <property type="entry name" value="Znf_C2H2_sf"/>
</dbReference>
<dbReference type="SUPFAM" id="SSF57667">
    <property type="entry name" value="beta-beta-alpha zinc fingers"/>
    <property type="match status" value="10"/>
</dbReference>
<feature type="binding site" evidence="8">
    <location>
        <position position="275"/>
    </location>
    <ligand>
        <name>Zn(2+)</name>
        <dbReference type="ChEBI" id="CHEBI:29105"/>
    </ligand>
</feature>
<dbReference type="Pfam" id="PF00096">
    <property type="entry name" value="zf-C2H2"/>
    <property type="match status" value="6"/>
</dbReference>
<feature type="domain" description="C2H2-type" evidence="9">
    <location>
        <begin position="718"/>
        <end position="745"/>
    </location>
</feature>
<dbReference type="Gene3D" id="3.40.1800.20">
    <property type="match status" value="1"/>
</dbReference>
<feature type="domain" description="C2H2-type" evidence="9">
    <location>
        <begin position="1106"/>
        <end position="1133"/>
    </location>
</feature>
<evidence type="ECO:0000259" key="9">
    <source>
        <dbReference type="PROSITE" id="PS50157"/>
    </source>
</evidence>
<keyword evidence="5 8" id="KW-0862">Zinc</keyword>
<dbReference type="PANTHER" id="PTHR24394:SF29">
    <property type="entry name" value="MYONEURIN"/>
    <property type="match status" value="1"/>
</dbReference>
<proteinExistence type="predicted"/>
<evidence type="ECO:0000313" key="12">
    <source>
        <dbReference type="Proteomes" id="UP000235965"/>
    </source>
</evidence>
<feature type="domain" description="ZAD" evidence="10">
    <location>
        <begin position="273"/>
        <end position="348"/>
    </location>
</feature>
<feature type="domain" description="C2H2-type" evidence="9">
    <location>
        <begin position="865"/>
        <end position="893"/>
    </location>
</feature>
<dbReference type="Gene3D" id="3.30.160.60">
    <property type="entry name" value="Classic Zinc Finger"/>
    <property type="match status" value="13"/>
</dbReference>
<dbReference type="Pfam" id="PF07776">
    <property type="entry name" value="zf-AD"/>
    <property type="match status" value="1"/>
</dbReference>
<keyword evidence="12" id="KW-1185">Reference proteome</keyword>
<dbReference type="Pfam" id="PF13912">
    <property type="entry name" value="zf-C2H2_6"/>
    <property type="match status" value="3"/>
</dbReference>
<sequence length="1262" mass="143016">MDAKIGHKGEDMEGSHVNNEQKCYNSLYIEHKDVPNVASNSYGPSGCKRNLGDILRRNCTKQNAGQVPKVKSSMETIKCKTPTDSLDITVCTRTAEYTSKASNEQPQKGIPVGADNSVKCTASSREKSHAKEMSASVILHKPKQKLEDFNLKNSRYEPEPAYTDSSMVLCIKEEKDKSCKNSCVPSKPVRTSTFVNLTTPNIVKMLESTNMDKGMLSKTAVSSIDSVTANNMKHKSPTSTAIYDEKSQPNTNVSSAVELVHPDSDGDSDHPGQLCRLCALPRQSMVYIFSETGLQRGLRSKINTWLPTHVNRTDPLPKQVCHLCIEKLDLCQNFGNSCIKAEQKLNQLFENRKFRCRFRTHGEADASCRRNDTTVESLKPGSTSKYNQILGESVVHDDQNHCISKSNMKSVLLSSRRSTYQHYCKINPIKSESLTSEDEEGNCLISEDSSELELVDMILGDGYCQGDTRIAVPSNYSCPLCCDGSMITVKQTLKDTFSASEKPYIEDMGSGADTKGINHMNVKKCLNVSPSSRLSSRYRKGDYGSACEYGPMEQDSDPEVNGDTDSNSFVLSCTKVKEEDDNSMEGTAAKNNRECDERHGIVTINTKQGPLIVKSEKAEDDSPVSCLVCGGTVINLNQCLIHALRAHANSETRSYPCSLCEMSFSVDTDLTRHYMNIHQNIKDARLLHVCIICGRHCASQRALKSHVCIPMNSVPDQLACKTCGQSFSTKERLVFHRQFHDPDARSLECVPCGMVFTEEDNLYDHVRFTHRGQSFICNECGGHFNSRAALRGHLRSHRKLRHHKCEVCNKTFLDKQTLNEHSVSHMEVKPYQCHICGKYLNRNSRLKKHLMSHELQKTTDPQECFQCTVCGETFPNEPKAVAHAQIGHSLPSESECVFHLYPMDKVYRCEFCERIYADPAFLSAHRSSHTDESFPFKCHICGAGFATFARVATHKVTHGIYDKKDEFSIPKFYLCDSCDKAYIHWTYLSVHRKMVHAEVKHMYKCKMCPEQFVNSWSLAYHRKTRHCETEPPPLDSSLPANERKRWKCECCEKRYVSQQSLLAHVNIFHTGDNPGPAFQCDQCGKQFARKLSLDSHKKTHNGIKPHVCPVCKKTFVHISSLSSHLRLHRGDKPHSCEYCGKTFLQRGDRDDHVRKHTGERPFSCQQCPKSFRTRAMWFEHTRIHRDERPFPCDICGASFRRSYSLKNHKTTHSGERPHVCQICNKTFRQKQHMQKHVRNYHQEEMKEQEPSDDVITFILPTD</sequence>
<dbReference type="FunFam" id="3.30.160.60:FF:000202">
    <property type="entry name" value="Zinc finger protein 574"/>
    <property type="match status" value="1"/>
</dbReference>
<feature type="binding site" evidence="8">
    <location>
        <position position="278"/>
    </location>
    <ligand>
        <name>Zn(2+)</name>
        <dbReference type="ChEBI" id="CHEBI:29105"/>
    </ligand>
</feature>
<feature type="domain" description="C2H2-type" evidence="9">
    <location>
        <begin position="803"/>
        <end position="830"/>
    </location>
</feature>
<evidence type="ECO:0000256" key="4">
    <source>
        <dbReference type="ARBA" id="ARBA00022771"/>
    </source>
</evidence>
<feature type="domain" description="C2H2-type" evidence="9">
    <location>
        <begin position="1078"/>
        <end position="1105"/>
    </location>
</feature>
<feature type="domain" description="C2H2-type" evidence="9">
    <location>
        <begin position="655"/>
        <end position="683"/>
    </location>
</feature>
<dbReference type="EMBL" id="NEVH01019380">
    <property type="protein sequence ID" value="PNF22523.1"/>
    <property type="molecule type" value="Genomic_DNA"/>
</dbReference>
<dbReference type="EMBL" id="NEVH01019380">
    <property type="protein sequence ID" value="PNF22524.1"/>
    <property type="molecule type" value="Genomic_DNA"/>
</dbReference>
<dbReference type="InParanoid" id="A0A2J7Q1R3"/>
<protein>
    <submittedName>
        <fullName evidence="11">Uncharacterized protein</fullName>
    </submittedName>
</protein>
<evidence type="ECO:0000256" key="8">
    <source>
        <dbReference type="PROSITE-ProRule" id="PRU01263"/>
    </source>
</evidence>
<evidence type="ECO:0000256" key="3">
    <source>
        <dbReference type="ARBA" id="ARBA00022737"/>
    </source>
</evidence>
<dbReference type="SMART" id="SM00868">
    <property type="entry name" value="zf-AD"/>
    <property type="match status" value="1"/>
</dbReference>
<dbReference type="FunFam" id="3.30.160.60:FF:000624">
    <property type="entry name" value="zinc finger protein 697"/>
    <property type="match status" value="2"/>
</dbReference>
<dbReference type="FunFam" id="3.30.160.60:FF:000065">
    <property type="entry name" value="B-cell CLL/lymphoma 6, member B"/>
    <property type="match status" value="2"/>
</dbReference>
<dbReference type="OrthoDB" id="3437960at2759"/>
<gene>
    <name evidence="11" type="ORF">B7P43_G13958</name>
</gene>
<dbReference type="GO" id="GO:0048598">
    <property type="term" value="P:embryonic morphogenesis"/>
    <property type="evidence" value="ECO:0007669"/>
    <property type="project" value="UniProtKB-ARBA"/>
</dbReference>
<keyword evidence="6" id="KW-0539">Nucleus</keyword>
<comment type="subcellular location">
    <subcellularLocation>
        <location evidence="1">Nucleus</location>
    </subcellularLocation>
</comment>
<feature type="domain" description="C2H2-type" evidence="9">
    <location>
        <begin position="747"/>
        <end position="775"/>
    </location>
</feature>
<evidence type="ECO:0000256" key="6">
    <source>
        <dbReference type="ARBA" id="ARBA00023242"/>
    </source>
</evidence>
<evidence type="ECO:0000256" key="5">
    <source>
        <dbReference type="ARBA" id="ARBA00022833"/>
    </source>
</evidence>
<feature type="domain" description="C2H2-type" evidence="9">
    <location>
        <begin position="1162"/>
        <end position="1189"/>
    </location>
</feature>
<comment type="caution">
    <text evidence="11">The sequence shown here is derived from an EMBL/GenBank/DDBJ whole genome shotgun (WGS) entry which is preliminary data.</text>
</comment>
<feature type="domain" description="C2H2-type" evidence="9">
    <location>
        <begin position="1190"/>
        <end position="1217"/>
    </location>
</feature>
<evidence type="ECO:0000313" key="11">
    <source>
        <dbReference type="EMBL" id="PNF22524.1"/>
    </source>
</evidence>
<reference evidence="11 12" key="1">
    <citation type="submission" date="2017-12" db="EMBL/GenBank/DDBJ databases">
        <title>Hemimetabolous genomes reveal molecular basis of termite eusociality.</title>
        <authorList>
            <person name="Harrison M.C."/>
            <person name="Jongepier E."/>
            <person name="Robertson H.M."/>
            <person name="Arning N."/>
            <person name="Bitard-Feildel T."/>
            <person name="Chao H."/>
            <person name="Childers C.P."/>
            <person name="Dinh H."/>
            <person name="Doddapaneni H."/>
            <person name="Dugan S."/>
            <person name="Gowin J."/>
            <person name="Greiner C."/>
            <person name="Han Y."/>
            <person name="Hu H."/>
            <person name="Hughes D.S.T."/>
            <person name="Huylmans A.-K."/>
            <person name="Kemena C."/>
            <person name="Kremer L.P.M."/>
            <person name="Lee S.L."/>
            <person name="Lopez-Ezquerra A."/>
            <person name="Mallet L."/>
            <person name="Monroy-Kuhn J.M."/>
            <person name="Moser A."/>
            <person name="Murali S.C."/>
            <person name="Muzny D.M."/>
            <person name="Otani S."/>
            <person name="Piulachs M.-D."/>
            <person name="Poelchau M."/>
            <person name="Qu J."/>
            <person name="Schaub F."/>
            <person name="Wada-Katsumata A."/>
            <person name="Worley K.C."/>
            <person name="Xie Q."/>
            <person name="Ylla G."/>
            <person name="Poulsen M."/>
            <person name="Gibbs R.A."/>
            <person name="Schal C."/>
            <person name="Richards S."/>
            <person name="Belles X."/>
            <person name="Korb J."/>
            <person name="Bornberg-Bauer E."/>
        </authorList>
    </citation>
    <scope>NUCLEOTIDE SEQUENCE [LARGE SCALE GENOMIC DNA]</scope>
    <source>
        <tissue evidence="11">Whole body</tissue>
    </source>
</reference>
<evidence type="ECO:0000256" key="1">
    <source>
        <dbReference type="ARBA" id="ARBA00004123"/>
    </source>
</evidence>
<feature type="domain" description="C2H2-type" evidence="9">
    <location>
        <begin position="936"/>
        <end position="958"/>
    </location>
</feature>
<feature type="domain" description="C2H2-type" evidence="9">
    <location>
        <begin position="775"/>
        <end position="802"/>
    </location>
</feature>
<feature type="binding site" evidence="8">
    <location>
        <position position="321"/>
    </location>
    <ligand>
        <name>Zn(2+)</name>
        <dbReference type="ChEBI" id="CHEBI:29105"/>
    </ligand>
</feature>
<dbReference type="PANTHER" id="PTHR24394">
    <property type="entry name" value="ZINC FINGER PROTEIN"/>
    <property type="match status" value="1"/>
</dbReference>
<dbReference type="GO" id="GO:0008270">
    <property type="term" value="F:zinc ion binding"/>
    <property type="evidence" value="ECO:0007669"/>
    <property type="project" value="UniProtKB-UniRule"/>
</dbReference>
<keyword evidence="2 8" id="KW-0479">Metal-binding</keyword>
<dbReference type="SMART" id="SM00355">
    <property type="entry name" value="ZnF_C2H2"/>
    <property type="match status" value="20"/>
</dbReference>
<organism evidence="11 12">
    <name type="scientific">Cryptotermes secundus</name>
    <dbReference type="NCBI Taxonomy" id="105785"/>
    <lineage>
        <taxon>Eukaryota</taxon>
        <taxon>Metazoa</taxon>
        <taxon>Ecdysozoa</taxon>
        <taxon>Arthropoda</taxon>
        <taxon>Hexapoda</taxon>
        <taxon>Insecta</taxon>
        <taxon>Pterygota</taxon>
        <taxon>Neoptera</taxon>
        <taxon>Polyneoptera</taxon>
        <taxon>Dictyoptera</taxon>
        <taxon>Blattodea</taxon>
        <taxon>Blattoidea</taxon>
        <taxon>Termitoidae</taxon>
        <taxon>Kalotermitidae</taxon>
        <taxon>Cryptotermitinae</taxon>
        <taxon>Cryptotermes</taxon>
    </lineage>
</organism>
<dbReference type="InterPro" id="IPR013087">
    <property type="entry name" value="Znf_C2H2_type"/>
</dbReference>
<dbReference type="PROSITE" id="PS51915">
    <property type="entry name" value="ZAD"/>
    <property type="match status" value="1"/>
</dbReference>
<feature type="domain" description="C2H2-type" evidence="9">
    <location>
        <begin position="1218"/>
        <end position="1246"/>
    </location>
</feature>
<keyword evidence="3" id="KW-0677">Repeat</keyword>
<dbReference type="InterPro" id="IPR012934">
    <property type="entry name" value="Znf_AD"/>
</dbReference>
<dbReference type="SUPFAM" id="SSF57716">
    <property type="entry name" value="Glucocorticoid receptor-like (DNA-binding domain)"/>
    <property type="match status" value="1"/>
</dbReference>
<dbReference type="GO" id="GO:0000981">
    <property type="term" value="F:DNA-binding transcription factor activity, RNA polymerase II-specific"/>
    <property type="evidence" value="ECO:0007669"/>
    <property type="project" value="TreeGrafter"/>
</dbReference>
<dbReference type="AlphaFoldDB" id="A0A2J7Q1R3"/>